<dbReference type="EMBL" id="QXXA01000013">
    <property type="protein sequence ID" value="NBI07524.1"/>
    <property type="molecule type" value="Genomic_DNA"/>
</dbReference>
<name>A0A845QZZ2_9CLOT</name>
<dbReference type="Pfam" id="PF18818">
    <property type="entry name" value="MPTase-PolyVal"/>
    <property type="match status" value="1"/>
</dbReference>
<sequence>MEGVFNLAKKNVYDYVTERIIKQLEEGTIPWQKPWKGGLPINYISRKPYRGINLTLLPYSGEYLTFKQAKKLGATLKEGESKNWHMVTFFKFNDYKKEVVNKKGEKEIKIKTYPILRYYKVYHIDSFDGLESKLDVSEHDPIESAEEILNRYSEVPIYHKDNRAYYQPKNDVINVPKKELFETIEEYYSTAFHEMVHSTGHEERLDRFTNTDQFQFGSESYSFEELVAELGSSMLCGIAGIEDVTIDNSASYIKGWLSKLKNDKHLIVKASSQAQKACDYIQNLSSQQNIKEVNENVA</sequence>
<reference evidence="3 4" key="1">
    <citation type="submission" date="2018-08" db="EMBL/GenBank/DDBJ databases">
        <title>Murine metabolic-syndrome-specific gut microbial biobank.</title>
        <authorList>
            <person name="Liu C."/>
        </authorList>
    </citation>
    <scope>NUCLEOTIDE SEQUENCE [LARGE SCALE GENOMIC DNA]</scope>
    <source>
        <strain evidence="3 4">583</strain>
    </source>
</reference>
<dbReference type="Pfam" id="PF08401">
    <property type="entry name" value="ArdcN"/>
    <property type="match status" value="1"/>
</dbReference>
<evidence type="ECO:0000313" key="3">
    <source>
        <dbReference type="EMBL" id="NBI07524.1"/>
    </source>
</evidence>
<protein>
    <submittedName>
        <fullName evidence="3">DUF1738 domain-containing protein</fullName>
    </submittedName>
</protein>
<evidence type="ECO:0000259" key="2">
    <source>
        <dbReference type="Pfam" id="PF18818"/>
    </source>
</evidence>
<dbReference type="InterPro" id="IPR013610">
    <property type="entry name" value="ArdC_N"/>
</dbReference>
<dbReference type="AlphaFoldDB" id="A0A845QZZ2"/>
<evidence type="ECO:0000259" key="1">
    <source>
        <dbReference type="Pfam" id="PF08401"/>
    </source>
</evidence>
<dbReference type="InterPro" id="IPR041459">
    <property type="entry name" value="MPTase-PolyVal"/>
</dbReference>
<dbReference type="GO" id="GO:0003697">
    <property type="term" value="F:single-stranded DNA binding"/>
    <property type="evidence" value="ECO:0007669"/>
    <property type="project" value="InterPro"/>
</dbReference>
<organism evidence="3 4">
    <name type="scientific">Senegalia massiliensis</name>
    <dbReference type="NCBI Taxonomy" id="1720316"/>
    <lineage>
        <taxon>Bacteria</taxon>
        <taxon>Bacillati</taxon>
        <taxon>Bacillota</taxon>
        <taxon>Clostridia</taxon>
        <taxon>Eubacteriales</taxon>
        <taxon>Clostridiaceae</taxon>
        <taxon>Senegalia</taxon>
    </lineage>
</organism>
<dbReference type="OrthoDB" id="9792687at2"/>
<gene>
    <name evidence="3" type="ORF">D3Z33_11750</name>
</gene>
<feature type="domain" description="Polyvalent protein metallopeptidase" evidence="2">
    <location>
        <begin position="145"/>
        <end position="273"/>
    </location>
</feature>
<evidence type="ECO:0000313" key="4">
    <source>
        <dbReference type="Proteomes" id="UP000467132"/>
    </source>
</evidence>
<dbReference type="Proteomes" id="UP000467132">
    <property type="component" value="Unassembled WGS sequence"/>
</dbReference>
<feature type="domain" description="N-terminal" evidence="1">
    <location>
        <begin position="10"/>
        <end position="122"/>
    </location>
</feature>
<dbReference type="PIRSF" id="PIRSF037112">
    <property type="entry name" value="Antirestriction_ArdC"/>
    <property type="match status" value="1"/>
</dbReference>
<proteinExistence type="predicted"/>
<keyword evidence="4" id="KW-1185">Reference proteome</keyword>
<comment type="caution">
    <text evidence="3">The sequence shown here is derived from an EMBL/GenBank/DDBJ whole genome shotgun (WGS) entry which is preliminary data.</text>
</comment>
<accession>A0A845QZZ2</accession>
<dbReference type="InterPro" id="IPR017113">
    <property type="entry name" value="Antirestriction_ArdC"/>
</dbReference>